<comment type="caution">
    <text evidence="2">The sequence shown here is derived from an EMBL/GenBank/DDBJ whole genome shotgun (WGS) entry which is preliminary data.</text>
</comment>
<sequence length="463" mass="50069">MAIAFVLVATIAVVPMARGRDLVRGVAEQGRAAAITVAVLALAVFVLRRSRLSKAGLRLARDRGAHLLLHLWPVVTLTVVYPLATARMAGSRLGGVELSTFLLAVALTLPWLLQGVCMPLYRSIGSLVHGRGGTTALRGGFCAALPAAALQAVPFVLLSGVPLLLLLRWSLPAIGAYWLLMAINVLFAHSLVLANITRDRIGWVMGWSAYAVSVAVVPTWWWLPPLAGLLTQLVPLRRHLLTAPEWSSFRSNLGDVGRGLLLGAVMWGDKLLYFYRSDGDIPVVILFVASLPAVVAYNFYFVCRAPDFDASVGRLHAALEKEPLHNLRTYSRGVHQVALRSQRDTAVVGGILVFLTSMLLWSSAGSEHTSLVGAVSAVSWMCVMISIACYKLDYAGDSRSVAILGGLHLLACVALFATPLPAAPLYIGILCADAVTFVIALLLFNRAWQAPEHTLFWRRALTW</sequence>
<organism evidence="2 3">
    <name type="scientific">Actinoplanes utahensis</name>
    <dbReference type="NCBI Taxonomy" id="1869"/>
    <lineage>
        <taxon>Bacteria</taxon>
        <taxon>Bacillati</taxon>
        <taxon>Actinomycetota</taxon>
        <taxon>Actinomycetes</taxon>
        <taxon>Micromonosporales</taxon>
        <taxon>Micromonosporaceae</taxon>
        <taxon>Actinoplanes</taxon>
    </lineage>
</organism>
<feature type="transmembrane region" description="Helical" evidence="1">
    <location>
        <begin position="401"/>
        <end position="419"/>
    </location>
</feature>
<keyword evidence="1" id="KW-0472">Membrane</keyword>
<keyword evidence="1" id="KW-1133">Transmembrane helix</keyword>
<dbReference type="EMBL" id="JRTT01000015">
    <property type="protein sequence ID" value="KHD76781.1"/>
    <property type="molecule type" value="Genomic_DNA"/>
</dbReference>
<evidence type="ECO:0008006" key="4">
    <source>
        <dbReference type="Google" id="ProtNLM"/>
    </source>
</evidence>
<reference evidence="2 3" key="1">
    <citation type="submission" date="2014-10" db="EMBL/GenBank/DDBJ databases">
        <title>Draft genome sequence of Actinoplanes utahensis NRRL 12052.</title>
        <authorList>
            <person name="Velasco-Bucheli B."/>
            <person name="del Cerro C."/>
            <person name="Hormigo D."/>
            <person name="Garcia J.L."/>
            <person name="Acebal C."/>
            <person name="Arroyo M."/>
            <person name="de la Mata I."/>
        </authorList>
    </citation>
    <scope>NUCLEOTIDE SEQUENCE [LARGE SCALE GENOMIC DNA]</scope>
    <source>
        <strain evidence="2 3">NRRL 12052</strain>
    </source>
</reference>
<dbReference type="RefSeq" id="WP_043525029.1">
    <property type="nucleotide sequence ID" value="NZ_BAABKU010000019.1"/>
</dbReference>
<feature type="transmembrane region" description="Helical" evidence="1">
    <location>
        <begin position="67"/>
        <end position="89"/>
    </location>
</feature>
<feature type="transmembrane region" description="Helical" evidence="1">
    <location>
        <begin position="101"/>
        <end position="121"/>
    </location>
</feature>
<keyword evidence="3" id="KW-1185">Reference proteome</keyword>
<feature type="transmembrane region" description="Helical" evidence="1">
    <location>
        <begin position="141"/>
        <end position="167"/>
    </location>
</feature>
<proteinExistence type="predicted"/>
<feature type="transmembrane region" description="Helical" evidence="1">
    <location>
        <begin position="173"/>
        <end position="194"/>
    </location>
</feature>
<feature type="transmembrane region" description="Helical" evidence="1">
    <location>
        <begin position="29"/>
        <end position="47"/>
    </location>
</feature>
<gene>
    <name evidence="2" type="ORF">MB27_14560</name>
</gene>
<evidence type="ECO:0000313" key="3">
    <source>
        <dbReference type="Proteomes" id="UP000054537"/>
    </source>
</evidence>
<dbReference type="Proteomes" id="UP000054537">
    <property type="component" value="Unassembled WGS sequence"/>
</dbReference>
<protein>
    <recommendedName>
        <fullName evidence="4">Transmembrane protein</fullName>
    </recommendedName>
</protein>
<feature type="transmembrane region" description="Helical" evidence="1">
    <location>
        <begin position="370"/>
        <end position="389"/>
    </location>
</feature>
<feature type="transmembrane region" description="Helical" evidence="1">
    <location>
        <begin position="201"/>
        <end position="223"/>
    </location>
</feature>
<dbReference type="OrthoDB" id="4406690at2"/>
<name>A0A0A6UN20_ACTUT</name>
<keyword evidence="1" id="KW-0812">Transmembrane</keyword>
<feature type="transmembrane region" description="Helical" evidence="1">
    <location>
        <begin position="425"/>
        <end position="444"/>
    </location>
</feature>
<dbReference type="AlphaFoldDB" id="A0A0A6UN20"/>
<dbReference type="eggNOG" id="ENOG5033SK6">
    <property type="taxonomic scope" value="Bacteria"/>
</dbReference>
<feature type="transmembrane region" description="Helical" evidence="1">
    <location>
        <begin position="345"/>
        <end position="364"/>
    </location>
</feature>
<feature type="transmembrane region" description="Helical" evidence="1">
    <location>
        <begin position="281"/>
        <end position="301"/>
    </location>
</feature>
<evidence type="ECO:0000313" key="2">
    <source>
        <dbReference type="EMBL" id="KHD76781.1"/>
    </source>
</evidence>
<accession>A0A0A6UN20</accession>
<evidence type="ECO:0000256" key="1">
    <source>
        <dbReference type="SAM" id="Phobius"/>
    </source>
</evidence>